<dbReference type="RefSeq" id="WP_214787245.1">
    <property type="nucleotide sequence ID" value="NZ_JANIEL010000014.1"/>
</dbReference>
<evidence type="ECO:0000313" key="3">
    <source>
        <dbReference type="Proteomes" id="UP001596439"/>
    </source>
</evidence>
<evidence type="ECO:0000256" key="1">
    <source>
        <dbReference type="SAM" id="Phobius"/>
    </source>
</evidence>
<reference evidence="3" key="1">
    <citation type="journal article" date="2019" name="Int. J. Syst. Evol. Microbiol.">
        <title>The Global Catalogue of Microorganisms (GCM) 10K type strain sequencing project: providing services to taxonomists for standard genome sequencing and annotation.</title>
        <authorList>
            <consortium name="The Broad Institute Genomics Platform"/>
            <consortium name="The Broad Institute Genome Sequencing Center for Infectious Disease"/>
            <person name="Wu L."/>
            <person name="Ma J."/>
        </authorList>
    </citation>
    <scope>NUCLEOTIDE SEQUENCE [LARGE SCALE GENOMIC DNA]</scope>
    <source>
        <strain evidence="3">CCUG 55590</strain>
    </source>
</reference>
<organism evidence="2 3">
    <name type="scientific">Exiguobacterium aestuarii</name>
    <dbReference type="NCBI Taxonomy" id="273527"/>
    <lineage>
        <taxon>Bacteria</taxon>
        <taxon>Bacillati</taxon>
        <taxon>Bacillota</taxon>
        <taxon>Bacilli</taxon>
        <taxon>Bacillales</taxon>
        <taxon>Bacillales Family XII. Incertae Sedis</taxon>
        <taxon>Exiguobacterium</taxon>
    </lineage>
</organism>
<dbReference type="EMBL" id="JBHTCE010000001">
    <property type="protein sequence ID" value="MFC7389358.1"/>
    <property type="molecule type" value="Genomic_DNA"/>
</dbReference>
<accession>A0ABW2PJ21</accession>
<name>A0ABW2PJ21_9BACL</name>
<keyword evidence="1" id="KW-1133">Transmembrane helix</keyword>
<keyword evidence="1" id="KW-0812">Transmembrane</keyword>
<comment type="caution">
    <text evidence="2">The sequence shown here is derived from an EMBL/GenBank/DDBJ whole genome shotgun (WGS) entry which is preliminary data.</text>
</comment>
<evidence type="ECO:0000313" key="2">
    <source>
        <dbReference type="EMBL" id="MFC7389358.1"/>
    </source>
</evidence>
<feature type="transmembrane region" description="Helical" evidence="1">
    <location>
        <begin position="20"/>
        <end position="36"/>
    </location>
</feature>
<feature type="transmembrane region" description="Helical" evidence="1">
    <location>
        <begin position="42"/>
        <end position="59"/>
    </location>
</feature>
<keyword evidence="3" id="KW-1185">Reference proteome</keyword>
<sequence length="110" mass="12991">MKLTREKLNPEMKHPLEQMVGVFGMLAILRYGYLFIDTDKTRLEILIWLVVGFAVIYVLEKWLKQLARHLPIVRKRYLIPIYVIVLLLFLISFRVPRETVDSVKVFFGIG</sequence>
<feature type="transmembrane region" description="Helical" evidence="1">
    <location>
        <begin position="79"/>
        <end position="96"/>
    </location>
</feature>
<proteinExistence type="predicted"/>
<protein>
    <submittedName>
        <fullName evidence="2">Uncharacterized protein</fullName>
    </submittedName>
</protein>
<gene>
    <name evidence="2" type="ORF">ACFQO8_04320</name>
</gene>
<keyword evidence="1" id="KW-0472">Membrane</keyword>
<dbReference type="Proteomes" id="UP001596439">
    <property type="component" value="Unassembled WGS sequence"/>
</dbReference>